<dbReference type="Proteomes" id="UP000268973">
    <property type="component" value="Unassembled WGS sequence"/>
</dbReference>
<keyword evidence="3" id="KW-1185">Reference proteome</keyword>
<evidence type="ECO:0000256" key="1">
    <source>
        <dbReference type="SAM" id="Coils"/>
    </source>
</evidence>
<keyword evidence="1" id="KW-0175">Coiled coil</keyword>
<dbReference type="EMBL" id="RXZH01000002">
    <property type="protein sequence ID" value="RTZ16634.1"/>
    <property type="molecule type" value="Genomic_DNA"/>
</dbReference>
<feature type="coiled-coil region" evidence="1">
    <location>
        <begin position="41"/>
        <end position="84"/>
    </location>
</feature>
<name>A0A3S0QEA7_9VIBR</name>
<gene>
    <name evidence="2" type="ORF">EJ063_07515</name>
</gene>
<evidence type="ECO:0000313" key="3">
    <source>
        <dbReference type="Proteomes" id="UP000268973"/>
    </source>
</evidence>
<sequence>MSIVNKEFMSMEFQSRAEGGTDKFEVDPQHQGTLSVNEGGVLTLNQDLVSVEKLLEEVINENIVKQCINNIKESQERLKETMDEA</sequence>
<organism evidence="2 3">
    <name type="scientific">Vibrio aquaticus</name>
    <dbReference type="NCBI Taxonomy" id="2496559"/>
    <lineage>
        <taxon>Bacteria</taxon>
        <taxon>Pseudomonadati</taxon>
        <taxon>Pseudomonadota</taxon>
        <taxon>Gammaproteobacteria</taxon>
        <taxon>Vibrionales</taxon>
        <taxon>Vibrionaceae</taxon>
        <taxon>Vibrio</taxon>
    </lineage>
</organism>
<dbReference type="RefSeq" id="WP_126573554.1">
    <property type="nucleotide sequence ID" value="NZ_RXZH01000002.1"/>
</dbReference>
<accession>A0A3S0QEA7</accession>
<evidence type="ECO:0000313" key="2">
    <source>
        <dbReference type="EMBL" id="RTZ16634.1"/>
    </source>
</evidence>
<protein>
    <submittedName>
        <fullName evidence="2">Uncharacterized protein</fullName>
    </submittedName>
</protein>
<reference evidence="2 3" key="1">
    <citation type="submission" date="2018-12" db="EMBL/GenBank/DDBJ databases">
        <title>Vibrio sp. isolated from China Sea.</title>
        <authorList>
            <person name="Li Y."/>
        </authorList>
    </citation>
    <scope>NUCLEOTIDE SEQUENCE [LARGE SCALE GENOMIC DNA]</scope>
    <source>
        <strain evidence="2 3">BEI207</strain>
    </source>
</reference>
<dbReference type="AlphaFoldDB" id="A0A3S0QEA7"/>
<proteinExistence type="predicted"/>
<comment type="caution">
    <text evidence="2">The sequence shown here is derived from an EMBL/GenBank/DDBJ whole genome shotgun (WGS) entry which is preliminary data.</text>
</comment>